<dbReference type="OrthoDB" id="121502at2157"/>
<evidence type="ECO:0000259" key="10">
    <source>
        <dbReference type="PROSITE" id="PS50929"/>
    </source>
</evidence>
<evidence type="ECO:0000259" key="9">
    <source>
        <dbReference type="PROSITE" id="PS50893"/>
    </source>
</evidence>
<comment type="caution">
    <text evidence="11">The sequence shown here is derived from an EMBL/GenBank/DDBJ whole genome shotgun (WGS) entry which is preliminary data.</text>
</comment>
<organism evidence="11 12">
    <name type="scientific">Natronorubrum tibetense GA33</name>
    <dbReference type="NCBI Taxonomy" id="1114856"/>
    <lineage>
        <taxon>Archaea</taxon>
        <taxon>Methanobacteriati</taxon>
        <taxon>Methanobacteriota</taxon>
        <taxon>Stenosarchaea group</taxon>
        <taxon>Halobacteria</taxon>
        <taxon>Halobacteriales</taxon>
        <taxon>Natrialbaceae</taxon>
        <taxon>Natronorubrum</taxon>
    </lineage>
</organism>
<feature type="domain" description="ABC transporter" evidence="9">
    <location>
        <begin position="378"/>
        <end position="626"/>
    </location>
</feature>
<dbReference type="EMBL" id="AOHW01000030">
    <property type="protein sequence ID" value="ELY40802.1"/>
    <property type="molecule type" value="Genomic_DNA"/>
</dbReference>
<dbReference type="CDD" id="cd18565">
    <property type="entry name" value="ABC_6TM_exporter_like"/>
    <property type="match status" value="1"/>
</dbReference>
<dbReference type="InterPro" id="IPR003439">
    <property type="entry name" value="ABC_transporter-like_ATP-bd"/>
</dbReference>
<dbReference type="Gene3D" id="3.40.50.300">
    <property type="entry name" value="P-loop containing nucleotide triphosphate hydrolases"/>
    <property type="match status" value="1"/>
</dbReference>
<dbReference type="eggNOG" id="arCOG02841">
    <property type="taxonomic scope" value="Archaea"/>
</dbReference>
<dbReference type="InterPro" id="IPR017871">
    <property type="entry name" value="ABC_transporter-like_CS"/>
</dbReference>
<dbReference type="PATRIC" id="fig|1114856.3.peg.2260"/>
<dbReference type="InterPro" id="IPR011527">
    <property type="entry name" value="ABC1_TM_dom"/>
</dbReference>
<dbReference type="FunFam" id="3.40.50.300:FF:000287">
    <property type="entry name" value="Multidrug ABC transporter ATP-binding protein"/>
    <property type="match status" value="1"/>
</dbReference>
<feature type="transmembrane region" description="Helical" evidence="8">
    <location>
        <begin position="90"/>
        <end position="113"/>
    </location>
</feature>
<dbReference type="GO" id="GO:0016887">
    <property type="term" value="F:ATP hydrolysis activity"/>
    <property type="evidence" value="ECO:0007669"/>
    <property type="project" value="InterPro"/>
</dbReference>
<accession>L9VUX8</accession>
<dbReference type="GO" id="GO:0140359">
    <property type="term" value="F:ABC-type transporter activity"/>
    <property type="evidence" value="ECO:0007669"/>
    <property type="project" value="InterPro"/>
</dbReference>
<dbReference type="Proteomes" id="UP000011599">
    <property type="component" value="Unassembled WGS sequence"/>
</dbReference>
<dbReference type="PANTHER" id="PTHR24221:SF654">
    <property type="entry name" value="ATP-BINDING CASSETTE SUB-FAMILY B MEMBER 6"/>
    <property type="match status" value="1"/>
</dbReference>
<evidence type="ECO:0000256" key="7">
    <source>
        <dbReference type="ARBA" id="ARBA00023136"/>
    </source>
</evidence>
<evidence type="ECO:0000313" key="12">
    <source>
        <dbReference type="Proteomes" id="UP000011599"/>
    </source>
</evidence>
<feature type="domain" description="ABC transmembrane type-1" evidence="10">
    <location>
        <begin position="38"/>
        <end position="344"/>
    </location>
</feature>
<feature type="transmembrane region" description="Helical" evidence="8">
    <location>
        <begin position="195"/>
        <end position="215"/>
    </location>
</feature>
<dbReference type="InterPro" id="IPR036640">
    <property type="entry name" value="ABC1_TM_sf"/>
</dbReference>
<feature type="transmembrane region" description="Helical" evidence="8">
    <location>
        <begin position="173"/>
        <end position="189"/>
    </location>
</feature>
<dbReference type="SUPFAM" id="SSF90123">
    <property type="entry name" value="ABC transporter transmembrane region"/>
    <property type="match status" value="1"/>
</dbReference>
<reference evidence="11 12" key="1">
    <citation type="journal article" date="2014" name="PLoS Genet.">
        <title>Phylogenetically driven sequencing of extremely halophilic archaea reveals strategies for static and dynamic osmo-response.</title>
        <authorList>
            <person name="Becker E.A."/>
            <person name="Seitzer P.M."/>
            <person name="Tritt A."/>
            <person name="Larsen D."/>
            <person name="Krusor M."/>
            <person name="Yao A.I."/>
            <person name="Wu D."/>
            <person name="Madern D."/>
            <person name="Eisen J.A."/>
            <person name="Darling A.E."/>
            <person name="Facciotti M.T."/>
        </authorList>
    </citation>
    <scope>NUCLEOTIDE SEQUENCE [LARGE SCALE GENOMIC DNA]</scope>
    <source>
        <strain evidence="11 12">GA33</strain>
    </source>
</reference>
<evidence type="ECO:0000256" key="6">
    <source>
        <dbReference type="ARBA" id="ARBA00022989"/>
    </source>
</evidence>
<evidence type="ECO:0000256" key="2">
    <source>
        <dbReference type="ARBA" id="ARBA00022448"/>
    </source>
</evidence>
<keyword evidence="4" id="KW-0547">Nucleotide-binding</keyword>
<keyword evidence="3 8" id="KW-0812">Transmembrane</keyword>
<dbReference type="Pfam" id="PF00664">
    <property type="entry name" value="ABC_membrane"/>
    <property type="match status" value="1"/>
</dbReference>
<feature type="transmembrane region" description="Helical" evidence="8">
    <location>
        <begin position="283"/>
        <end position="301"/>
    </location>
</feature>
<keyword evidence="6 8" id="KW-1133">Transmembrane helix</keyword>
<dbReference type="PROSITE" id="PS00211">
    <property type="entry name" value="ABC_TRANSPORTER_1"/>
    <property type="match status" value="1"/>
</dbReference>
<comment type="subcellular location">
    <subcellularLocation>
        <location evidence="1">Membrane</location>
        <topology evidence="1">Multi-pass membrane protein</topology>
    </subcellularLocation>
</comment>
<keyword evidence="5" id="KW-0067">ATP-binding</keyword>
<gene>
    <name evidence="11" type="ORF">C496_10856</name>
</gene>
<evidence type="ECO:0000256" key="1">
    <source>
        <dbReference type="ARBA" id="ARBA00004141"/>
    </source>
</evidence>
<dbReference type="SMART" id="SM00382">
    <property type="entry name" value="AAA"/>
    <property type="match status" value="1"/>
</dbReference>
<evidence type="ECO:0000256" key="8">
    <source>
        <dbReference type="SAM" id="Phobius"/>
    </source>
</evidence>
<protein>
    <submittedName>
        <fullName evidence="11">Xenobiotic-transporting ATPase</fullName>
    </submittedName>
</protein>
<evidence type="ECO:0000313" key="11">
    <source>
        <dbReference type="EMBL" id="ELY40802.1"/>
    </source>
</evidence>
<dbReference type="RefSeq" id="WP_006090002.1">
    <property type="nucleotide sequence ID" value="NZ_AOHW01000030.1"/>
</dbReference>
<dbReference type="AlphaFoldDB" id="L9VUX8"/>
<dbReference type="GO" id="GO:0016020">
    <property type="term" value="C:membrane"/>
    <property type="evidence" value="ECO:0007669"/>
    <property type="project" value="UniProtKB-SubCell"/>
</dbReference>
<dbReference type="PANTHER" id="PTHR24221">
    <property type="entry name" value="ATP-BINDING CASSETTE SUB-FAMILY B"/>
    <property type="match status" value="1"/>
</dbReference>
<proteinExistence type="predicted"/>
<dbReference type="PROSITE" id="PS50929">
    <property type="entry name" value="ABC_TM1F"/>
    <property type="match status" value="1"/>
</dbReference>
<dbReference type="InterPro" id="IPR039421">
    <property type="entry name" value="Type_1_exporter"/>
</dbReference>
<dbReference type="SUPFAM" id="SSF52540">
    <property type="entry name" value="P-loop containing nucleoside triphosphate hydrolases"/>
    <property type="match status" value="1"/>
</dbReference>
<dbReference type="STRING" id="1114856.GCA_000383975_02593"/>
<dbReference type="Gene3D" id="1.20.1560.10">
    <property type="entry name" value="ABC transporter type 1, transmembrane domain"/>
    <property type="match status" value="1"/>
</dbReference>
<dbReference type="InterPro" id="IPR003593">
    <property type="entry name" value="AAA+_ATPase"/>
</dbReference>
<keyword evidence="12" id="KW-1185">Reference proteome</keyword>
<evidence type="ECO:0000256" key="5">
    <source>
        <dbReference type="ARBA" id="ARBA00022840"/>
    </source>
</evidence>
<evidence type="ECO:0000256" key="4">
    <source>
        <dbReference type="ARBA" id="ARBA00022741"/>
    </source>
</evidence>
<dbReference type="InterPro" id="IPR027417">
    <property type="entry name" value="P-loop_NTPase"/>
</dbReference>
<keyword evidence="7 8" id="KW-0472">Membrane</keyword>
<keyword evidence="2" id="KW-0813">Transport</keyword>
<dbReference type="Pfam" id="PF00005">
    <property type="entry name" value="ABC_tran"/>
    <property type="match status" value="1"/>
</dbReference>
<dbReference type="PROSITE" id="PS50893">
    <property type="entry name" value="ABC_TRANSPORTER_2"/>
    <property type="match status" value="1"/>
</dbReference>
<sequence>MSSHDDETPFDVYREDVDRPLSRLFREYAPGRLGWFSAGMLANFVARMASLVPPLLLGVAIDAIFTQEAGAFELPLVPNAWLPTEPMAQFWFTVTAIAVSFLVVALFTWIYGVTANLFAHDVMHAVRVDCFQKMQRLDTAFFDEKQTGEVMAVLNNDTQNLEMFLDNALMNSARLLVMVGGITAVLFYLNWQLAFVTLFAVPAMVLFTLWFMRVVEPRYVRQRSAVGRMNTRLENAISGIGLTKTTSSESYETERVRDSSRNLFERTMAVLKLSYLYRPGMELLAGLAFAATFLVGGLWLATDSAPGPLTGSLSVGDFVVFLMLTQRIVDPLAEVSNIVDQYQNAKASSERVFGLMDIPVHVDNPDDPVDIIPVEGRVTYDDVTFSYDDTAARRNAAATETAFEETVLEDISFEAAPGETVAFVGPTGAGKSTVLKLLLRLYDAQDGSVRIDGHDVREVALADLRSAVGYVSQDTFLFDGTIADNIRYGHFEAADETVREAAEAAQAHEFIVDLPDGYDTRVGERGVKLSGGQRQRIALARAVLADPEILILDEATSAVDTKTELRIQRSIDRLTENRTTLTIAHRLSTVKDAETILVLEDGEIVERGTHEDLLAANGRYATLWAAQAGDRETAAGTLIDGDD</sequence>
<evidence type="ECO:0000256" key="3">
    <source>
        <dbReference type="ARBA" id="ARBA00022692"/>
    </source>
</evidence>
<name>L9VUX8_9EURY</name>
<dbReference type="GO" id="GO:0005524">
    <property type="term" value="F:ATP binding"/>
    <property type="evidence" value="ECO:0007669"/>
    <property type="project" value="UniProtKB-KW"/>
</dbReference>